<sequence>MSRATWAVIGAVCTATVLYAVYQGGRVAWHLLGFLIMLALVVAVTQGGPLSSVEVRRRIGPGPYFAGDAAPVDLEVSIKRRWFWPQLTVTDQLPAELGVAQPKFLLARVGKLTSLAYQIPQLKRGVFEWDQVVLSTSDVFGLFPRNRQVSLPSRLVVWPQTVSLTGSDLFSRAWRGENLSPQPTRQESAHLRGIREYVPGDRLSHVHWKTSAHTGDFKVKQFEPETKPEFTVVLDAAHYFSEQDWELAISAAASLVRYAHSAREAIGLAVLDRPELVYPPALGQTHLAAMMNLLADLAWDPHSSQSTIVLPDARRVVITPSTRAERWTRQADILIAIGMGGLTHLSDLPHLIRPARVGGQGGVTS</sequence>
<gene>
    <name evidence="3" type="ORF">HIJ39_07395</name>
</gene>
<accession>A0A7Y0Q2B5</accession>
<dbReference type="InterPro" id="IPR002881">
    <property type="entry name" value="DUF58"/>
</dbReference>
<evidence type="ECO:0000313" key="4">
    <source>
        <dbReference type="Proteomes" id="UP000533476"/>
    </source>
</evidence>
<feature type="domain" description="DUF58" evidence="2">
    <location>
        <begin position="194"/>
        <end position="308"/>
    </location>
</feature>
<dbReference type="EMBL" id="JABBVZ010000018">
    <property type="protein sequence ID" value="NMP22175.1"/>
    <property type="molecule type" value="Genomic_DNA"/>
</dbReference>
<evidence type="ECO:0000259" key="2">
    <source>
        <dbReference type="Pfam" id="PF01882"/>
    </source>
</evidence>
<dbReference type="RefSeq" id="WP_169098233.1">
    <property type="nucleotide sequence ID" value="NZ_JABBVZ010000018.1"/>
</dbReference>
<proteinExistence type="predicted"/>
<feature type="transmembrane region" description="Helical" evidence="1">
    <location>
        <begin position="30"/>
        <end position="50"/>
    </location>
</feature>
<dbReference type="PANTHER" id="PTHR34351:SF2">
    <property type="entry name" value="DUF58 DOMAIN-CONTAINING PROTEIN"/>
    <property type="match status" value="1"/>
</dbReference>
<dbReference type="PANTHER" id="PTHR34351">
    <property type="entry name" value="SLR1927 PROTEIN-RELATED"/>
    <property type="match status" value="1"/>
</dbReference>
<keyword evidence="1" id="KW-1133">Transmembrane helix</keyword>
<organism evidence="3 4">
    <name type="scientific">Sulfobacillus harzensis</name>
    <dbReference type="NCBI Taxonomy" id="2729629"/>
    <lineage>
        <taxon>Bacteria</taxon>
        <taxon>Bacillati</taxon>
        <taxon>Bacillota</taxon>
        <taxon>Clostridia</taxon>
        <taxon>Eubacteriales</taxon>
        <taxon>Clostridiales Family XVII. Incertae Sedis</taxon>
        <taxon>Sulfobacillus</taxon>
    </lineage>
</organism>
<keyword evidence="4" id="KW-1185">Reference proteome</keyword>
<evidence type="ECO:0000256" key="1">
    <source>
        <dbReference type="SAM" id="Phobius"/>
    </source>
</evidence>
<evidence type="ECO:0000313" key="3">
    <source>
        <dbReference type="EMBL" id="NMP22175.1"/>
    </source>
</evidence>
<dbReference type="Proteomes" id="UP000533476">
    <property type="component" value="Unassembled WGS sequence"/>
</dbReference>
<dbReference type="Pfam" id="PF01882">
    <property type="entry name" value="DUF58"/>
    <property type="match status" value="1"/>
</dbReference>
<comment type="caution">
    <text evidence="3">The sequence shown here is derived from an EMBL/GenBank/DDBJ whole genome shotgun (WGS) entry which is preliminary data.</text>
</comment>
<name>A0A7Y0Q2B5_9FIRM</name>
<dbReference type="AlphaFoldDB" id="A0A7Y0Q2B5"/>
<keyword evidence="1" id="KW-0472">Membrane</keyword>
<reference evidence="3 4" key="1">
    <citation type="submission" date="2020-04" db="EMBL/GenBank/DDBJ databases">
        <authorList>
            <person name="Zhang R."/>
            <person name="Schippers A."/>
        </authorList>
    </citation>
    <scope>NUCLEOTIDE SEQUENCE [LARGE SCALE GENOMIC DNA]</scope>
    <source>
        <strain evidence="3 4">DSM 109850</strain>
    </source>
</reference>
<protein>
    <submittedName>
        <fullName evidence="3">DUF58 domain-containing protein</fullName>
    </submittedName>
</protein>
<keyword evidence="1" id="KW-0812">Transmembrane</keyword>